<dbReference type="GO" id="GO:0031167">
    <property type="term" value="P:rRNA methylation"/>
    <property type="evidence" value="ECO:0007669"/>
    <property type="project" value="InterPro"/>
</dbReference>
<proteinExistence type="predicted"/>
<dbReference type="Gene3D" id="3.40.50.150">
    <property type="entry name" value="Vaccinia Virus protein VP39"/>
    <property type="match status" value="1"/>
</dbReference>
<dbReference type="AlphaFoldDB" id="A0A1M6P1N3"/>
<evidence type="ECO:0000256" key="2">
    <source>
        <dbReference type="ARBA" id="ARBA00022679"/>
    </source>
</evidence>
<keyword evidence="4" id="KW-1185">Reference proteome</keyword>
<dbReference type="InterPro" id="IPR002052">
    <property type="entry name" value="DNA_methylase_N6_adenine_CS"/>
</dbReference>
<evidence type="ECO:0000313" key="4">
    <source>
        <dbReference type="Proteomes" id="UP000184536"/>
    </source>
</evidence>
<dbReference type="PANTHER" id="PTHR43542">
    <property type="entry name" value="METHYLTRANSFERASE"/>
    <property type="match status" value="1"/>
</dbReference>
<dbReference type="NCBIfam" id="TIGR00095">
    <property type="entry name" value="16S rRNA (guanine(966)-N(2))-methyltransferase RsmD"/>
    <property type="match status" value="1"/>
</dbReference>
<dbReference type="Proteomes" id="UP000184536">
    <property type="component" value="Unassembled WGS sequence"/>
</dbReference>
<keyword evidence="1 3" id="KW-0489">Methyltransferase</keyword>
<dbReference type="STRING" id="1121919.SAMN02745975_03462"/>
<dbReference type="SUPFAM" id="SSF53335">
    <property type="entry name" value="S-adenosyl-L-methionine-dependent methyltransferases"/>
    <property type="match status" value="1"/>
</dbReference>
<reference evidence="4" key="1">
    <citation type="submission" date="2016-11" db="EMBL/GenBank/DDBJ databases">
        <authorList>
            <person name="Varghese N."/>
            <person name="Submissions S."/>
        </authorList>
    </citation>
    <scope>NUCLEOTIDE SEQUENCE [LARGE SCALE GENOMIC DNA]</scope>
    <source>
        <strain evidence="4">DSM 17957</strain>
    </source>
</reference>
<sequence>MRVIAGLAKGRRLKSPVGLVTRPTSDRIKESIFSILSPYLPGSYVLDLFSGTGNLGIEALSRGAEKAIFVDNNRNSIRVIRENTETTGFKEKSKILQLEALKAISELAKSGEKYDIIFMDPPYLKGFIVPCIQAIEEGGLLTDEGIIVIEHDSKDTIPDQFIKLKRIKNRKYGNTTISIYSEEA</sequence>
<dbReference type="GO" id="GO:0008168">
    <property type="term" value="F:methyltransferase activity"/>
    <property type="evidence" value="ECO:0007669"/>
    <property type="project" value="UniProtKB-KW"/>
</dbReference>
<evidence type="ECO:0000256" key="1">
    <source>
        <dbReference type="ARBA" id="ARBA00022603"/>
    </source>
</evidence>
<evidence type="ECO:0000313" key="3">
    <source>
        <dbReference type="EMBL" id="SHK01836.1"/>
    </source>
</evidence>
<dbReference type="PIRSF" id="PIRSF004553">
    <property type="entry name" value="CHP00095"/>
    <property type="match status" value="1"/>
</dbReference>
<protein>
    <submittedName>
        <fullName evidence="3">16S rRNA (Guanine(966)-N(2))-methyltransferase RsmD</fullName>
    </submittedName>
</protein>
<gene>
    <name evidence="3" type="ORF">SAMN02745975_03462</name>
</gene>
<dbReference type="InterPro" id="IPR029063">
    <property type="entry name" value="SAM-dependent_MTases_sf"/>
</dbReference>
<dbReference type="CDD" id="cd02440">
    <property type="entry name" value="AdoMet_MTases"/>
    <property type="match status" value="1"/>
</dbReference>
<keyword evidence="2 3" id="KW-0808">Transferase</keyword>
<name>A0A1M6P1N3_9FIRM</name>
<dbReference type="PROSITE" id="PS00092">
    <property type="entry name" value="N6_MTASE"/>
    <property type="match status" value="1"/>
</dbReference>
<accession>A0A1M6P1N3</accession>
<dbReference type="Pfam" id="PF03602">
    <property type="entry name" value="Cons_hypoth95"/>
    <property type="match status" value="1"/>
</dbReference>
<dbReference type="EMBL" id="FQZV01000063">
    <property type="protein sequence ID" value="SHK01836.1"/>
    <property type="molecule type" value="Genomic_DNA"/>
</dbReference>
<dbReference type="PANTHER" id="PTHR43542:SF1">
    <property type="entry name" value="METHYLTRANSFERASE"/>
    <property type="match status" value="1"/>
</dbReference>
<organism evidence="3 4">
    <name type="scientific">Geosporobacter subterraneus DSM 17957</name>
    <dbReference type="NCBI Taxonomy" id="1121919"/>
    <lineage>
        <taxon>Bacteria</taxon>
        <taxon>Bacillati</taxon>
        <taxon>Bacillota</taxon>
        <taxon>Clostridia</taxon>
        <taxon>Peptostreptococcales</taxon>
        <taxon>Thermotaleaceae</taxon>
        <taxon>Geosporobacter</taxon>
    </lineage>
</organism>
<dbReference type="InterPro" id="IPR004398">
    <property type="entry name" value="RNA_MeTrfase_RsmD"/>
</dbReference>
<dbReference type="GO" id="GO:0003676">
    <property type="term" value="F:nucleic acid binding"/>
    <property type="evidence" value="ECO:0007669"/>
    <property type="project" value="InterPro"/>
</dbReference>